<dbReference type="Proteomes" id="UP001267426">
    <property type="component" value="Unassembled WGS sequence"/>
</dbReference>
<feature type="region of interest" description="Disordered" evidence="1">
    <location>
        <begin position="199"/>
        <end position="235"/>
    </location>
</feature>
<protein>
    <submittedName>
        <fullName evidence="3">Uncharacterized protein</fullName>
    </submittedName>
</protein>
<comment type="caution">
    <text evidence="3">The sequence shown here is derived from an EMBL/GenBank/DDBJ whole genome shotgun (WGS) entry which is preliminary data.</text>
</comment>
<feature type="chain" id="PRO_5045371569" evidence="2">
    <location>
        <begin position="21"/>
        <end position="235"/>
    </location>
</feature>
<reference evidence="3 4" key="1">
    <citation type="submission" date="2023-09" db="EMBL/GenBank/DDBJ databases">
        <authorList>
            <person name="Rey-Velasco X."/>
        </authorList>
    </citation>
    <scope>NUCLEOTIDE SEQUENCE [LARGE SCALE GENOMIC DNA]</scope>
    <source>
        <strain evidence="3 4">F394</strain>
    </source>
</reference>
<proteinExistence type="predicted"/>
<dbReference type="RefSeq" id="WP_311663991.1">
    <property type="nucleotide sequence ID" value="NZ_JAVRHT010000024.1"/>
</dbReference>
<feature type="compositionally biased region" description="Pro residues" evidence="1">
    <location>
        <begin position="202"/>
        <end position="211"/>
    </location>
</feature>
<keyword evidence="4" id="KW-1185">Reference proteome</keyword>
<dbReference type="EMBL" id="JAVRHT010000024">
    <property type="protein sequence ID" value="MDT0632259.1"/>
    <property type="molecule type" value="Genomic_DNA"/>
</dbReference>
<organism evidence="3 4">
    <name type="scientific">Rubrivirga litoralis</name>
    <dbReference type="NCBI Taxonomy" id="3075598"/>
    <lineage>
        <taxon>Bacteria</taxon>
        <taxon>Pseudomonadati</taxon>
        <taxon>Rhodothermota</taxon>
        <taxon>Rhodothermia</taxon>
        <taxon>Rhodothermales</taxon>
        <taxon>Rubricoccaceae</taxon>
        <taxon>Rubrivirga</taxon>
    </lineage>
</organism>
<evidence type="ECO:0000313" key="4">
    <source>
        <dbReference type="Proteomes" id="UP001267426"/>
    </source>
</evidence>
<evidence type="ECO:0000313" key="3">
    <source>
        <dbReference type="EMBL" id="MDT0632259.1"/>
    </source>
</evidence>
<evidence type="ECO:0000256" key="2">
    <source>
        <dbReference type="SAM" id="SignalP"/>
    </source>
</evidence>
<accession>A0ABU3BSJ7</accession>
<gene>
    <name evidence="3" type="ORF">RM540_10925</name>
</gene>
<keyword evidence="2" id="KW-0732">Signal</keyword>
<sequence length="235" mass="24455">MPTTPLTGRLAAGLAGLALAAGCTPAPPLYASEPVAETAPVVVDGAAGEWPQALRPVPREGGLTVGLRHTDDALYVVLVAGDERQIRRVSAGGLRLWLDPEGGTERVLGIGYPLPLPTGIARGGSVEKRRFEERLDRVAVQRGGGAEQTFAVDRLDGLEAAAQWTDRALVVELRVPLGADSPVAVAPGEALGVGVELLASGAPPPTAPPRRGPGAEAEERETPTVTRWLRTDLAR</sequence>
<feature type="signal peptide" evidence="2">
    <location>
        <begin position="1"/>
        <end position="20"/>
    </location>
</feature>
<name>A0ABU3BSJ7_9BACT</name>
<evidence type="ECO:0000256" key="1">
    <source>
        <dbReference type="SAM" id="MobiDB-lite"/>
    </source>
</evidence>